<sequence>MSSISSLNTTASSYASASSHRHTRPSASDVASSVFSQLDTKGQGYLDLSDFESAFASLDSSASSSTSSSTSVKDVFAQIDSDGDGKVTKDELTSKLKSLAETLDNQFNQSRLGGLASNDAPPPKPPEDGNGDDAGLTKDQLTSMASDAASSDTNLASLLNTVASNFDAADTNGDGKVSFKESQAYAAKAQAEAASSGSSSTSGTSTTASSTTNSTDQEAAITRRILELVRAYSVGTNNSASTNSASSAFSVTA</sequence>
<dbReference type="SMART" id="SM00054">
    <property type="entry name" value="EFh"/>
    <property type="match status" value="3"/>
</dbReference>
<gene>
    <name evidence="5" type="ORF">HCX48_04675</name>
</gene>
<evidence type="ECO:0000256" key="2">
    <source>
        <dbReference type="ARBA" id="ARBA00022737"/>
    </source>
</evidence>
<dbReference type="InterPro" id="IPR011992">
    <property type="entry name" value="EF-hand-dom_pair"/>
</dbReference>
<feature type="domain" description="EF-hand" evidence="4">
    <location>
        <begin position="67"/>
        <end position="102"/>
    </location>
</feature>
<dbReference type="Gene3D" id="1.10.238.10">
    <property type="entry name" value="EF-hand"/>
    <property type="match status" value="2"/>
</dbReference>
<dbReference type="InterPro" id="IPR002048">
    <property type="entry name" value="EF_hand_dom"/>
</dbReference>
<protein>
    <submittedName>
        <fullName evidence="5">EF-hand domain-containing protein</fullName>
    </submittedName>
</protein>
<feature type="region of interest" description="Disordered" evidence="3">
    <location>
        <begin position="107"/>
        <end position="150"/>
    </location>
</feature>
<evidence type="ECO:0000256" key="1">
    <source>
        <dbReference type="ARBA" id="ARBA00022723"/>
    </source>
</evidence>
<name>A0ABX0WGP2_9RHOO</name>
<keyword evidence="1" id="KW-0479">Metal-binding</keyword>
<keyword evidence="6" id="KW-1185">Reference proteome</keyword>
<dbReference type="PROSITE" id="PS50222">
    <property type="entry name" value="EF_HAND_2"/>
    <property type="match status" value="2"/>
</dbReference>
<evidence type="ECO:0000256" key="3">
    <source>
        <dbReference type="SAM" id="MobiDB-lite"/>
    </source>
</evidence>
<feature type="compositionally biased region" description="Polar residues" evidence="3">
    <location>
        <begin position="25"/>
        <end position="34"/>
    </location>
</feature>
<dbReference type="EMBL" id="JAATWB010000002">
    <property type="protein sequence ID" value="NJA88520.1"/>
    <property type="molecule type" value="Genomic_DNA"/>
</dbReference>
<dbReference type="Pfam" id="PF13202">
    <property type="entry name" value="EF-hand_5"/>
    <property type="match status" value="1"/>
</dbReference>
<evidence type="ECO:0000313" key="6">
    <source>
        <dbReference type="Proteomes" id="UP000720344"/>
    </source>
</evidence>
<feature type="compositionally biased region" description="Low complexity" evidence="3">
    <location>
        <begin position="183"/>
        <end position="215"/>
    </location>
</feature>
<comment type="caution">
    <text evidence="5">The sequence shown here is derived from an EMBL/GenBank/DDBJ whole genome shotgun (WGS) entry which is preliminary data.</text>
</comment>
<feature type="region of interest" description="Disordered" evidence="3">
    <location>
        <begin position="1"/>
        <end position="34"/>
    </location>
</feature>
<dbReference type="SUPFAM" id="SSF47473">
    <property type="entry name" value="EF-hand"/>
    <property type="match status" value="1"/>
</dbReference>
<accession>A0ABX0WGP2</accession>
<evidence type="ECO:0000259" key="4">
    <source>
        <dbReference type="PROSITE" id="PS50222"/>
    </source>
</evidence>
<feature type="compositionally biased region" description="Low complexity" evidence="3">
    <location>
        <begin position="1"/>
        <end position="18"/>
    </location>
</feature>
<feature type="domain" description="EF-hand" evidence="4">
    <location>
        <begin position="26"/>
        <end position="61"/>
    </location>
</feature>
<dbReference type="PROSITE" id="PS00018">
    <property type="entry name" value="EF_HAND_1"/>
    <property type="match status" value="1"/>
</dbReference>
<keyword evidence="2" id="KW-0677">Repeat</keyword>
<dbReference type="RefSeq" id="WP_167681005.1">
    <property type="nucleotide sequence ID" value="NZ_JAATWB010000002.1"/>
</dbReference>
<dbReference type="Pfam" id="PF13499">
    <property type="entry name" value="EF-hand_7"/>
    <property type="match status" value="1"/>
</dbReference>
<dbReference type="InterPro" id="IPR018247">
    <property type="entry name" value="EF_Hand_1_Ca_BS"/>
</dbReference>
<dbReference type="Proteomes" id="UP000720344">
    <property type="component" value="Unassembled WGS sequence"/>
</dbReference>
<feature type="region of interest" description="Disordered" evidence="3">
    <location>
        <begin position="183"/>
        <end position="219"/>
    </location>
</feature>
<reference evidence="6" key="1">
    <citation type="submission" date="2020-03" db="EMBL/GenBank/DDBJ databases">
        <title>Whole-genome sequence of the purple nonsulfur bacterium Rhodocyclus tenuis DSM112.</title>
        <authorList>
            <person name="Kyndt J.A."/>
            <person name="Meyer T.E."/>
        </authorList>
    </citation>
    <scope>NUCLEOTIDE SEQUENCE [LARGE SCALE GENOMIC DNA]</scope>
    <source>
        <strain evidence="6">DSM 112</strain>
    </source>
</reference>
<evidence type="ECO:0000313" key="5">
    <source>
        <dbReference type="EMBL" id="NJA88520.1"/>
    </source>
</evidence>
<organism evidence="5 6">
    <name type="scientific">Rhodocyclus gracilis</name>
    <dbReference type="NCBI Taxonomy" id="2929842"/>
    <lineage>
        <taxon>Bacteria</taxon>
        <taxon>Pseudomonadati</taxon>
        <taxon>Pseudomonadota</taxon>
        <taxon>Betaproteobacteria</taxon>
        <taxon>Rhodocyclales</taxon>
        <taxon>Rhodocyclaceae</taxon>
        <taxon>Rhodocyclus</taxon>
    </lineage>
</organism>
<proteinExistence type="predicted"/>
<dbReference type="PANTHER" id="PTHR23055">
    <property type="entry name" value="CALCIUM BINDING PROTEINS"/>
    <property type="match status" value="1"/>
</dbReference>
<dbReference type="InterPro" id="IPR028846">
    <property type="entry name" value="Recoverin"/>
</dbReference>